<reference evidence="1 2" key="1">
    <citation type="journal article" date="2009" name="Stand. Genomic Sci.">
        <title>Complete genome sequence of Actinosynnema mirum type strain (101).</title>
        <authorList>
            <person name="Land M."/>
            <person name="Lapidus A."/>
            <person name="Mayilraj S."/>
            <person name="Chen F."/>
            <person name="Copeland A."/>
            <person name="Del Rio T.G."/>
            <person name="Nolan M."/>
            <person name="Lucas S."/>
            <person name="Tice H."/>
            <person name="Cheng J.F."/>
            <person name="Chertkov O."/>
            <person name="Bruce D."/>
            <person name="Goodwin L."/>
            <person name="Pitluck S."/>
            <person name="Rohde M."/>
            <person name="Goker M."/>
            <person name="Pati A."/>
            <person name="Ivanova N."/>
            <person name="Mavromatis K."/>
            <person name="Chen A."/>
            <person name="Palaniappan K."/>
            <person name="Hauser L."/>
            <person name="Chang Y.J."/>
            <person name="Jeffries C.C."/>
            <person name="Brettin T."/>
            <person name="Detter J.C."/>
            <person name="Han C."/>
            <person name="Chain P."/>
            <person name="Tindall B.J."/>
            <person name="Bristow J."/>
            <person name="Eisen J.A."/>
            <person name="Markowitz V."/>
            <person name="Hugenholtz P."/>
            <person name="Kyrpides N.C."/>
            <person name="Klenk H.P."/>
        </authorList>
    </citation>
    <scope>NUCLEOTIDE SEQUENCE [LARGE SCALE GENOMIC DNA]</scope>
    <source>
        <strain evidence="2">ATCC 29888 / DSM 43827 / JCM 3225 / NBRC 14064 / NCIMB 13271 / NRRL B-12336 / IMRU 3971 / 101</strain>
    </source>
</reference>
<accession>C6WMZ4</accession>
<evidence type="ECO:0000313" key="1">
    <source>
        <dbReference type="EMBL" id="ACU38507.1"/>
    </source>
</evidence>
<protein>
    <submittedName>
        <fullName evidence="1">Uncharacterized protein</fullName>
    </submittedName>
</protein>
<dbReference type="STRING" id="446462.Amir_4675"/>
<gene>
    <name evidence="1" type="ordered locus">Amir_4675</name>
</gene>
<keyword evidence="2" id="KW-1185">Reference proteome</keyword>
<organism evidence="1 2">
    <name type="scientific">Actinosynnema mirum (strain ATCC 29888 / DSM 43827 / JCM 3225 / NBRC 14064 / NCIMB 13271 / NRRL B-12336 / IMRU 3971 / 101)</name>
    <dbReference type="NCBI Taxonomy" id="446462"/>
    <lineage>
        <taxon>Bacteria</taxon>
        <taxon>Bacillati</taxon>
        <taxon>Actinomycetota</taxon>
        <taxon>Actinomycetes</taxon>
        <taxon>Pseudonocardiales</taxon>
        <taxon>Pseudonocardiaceae</taxon>
        <taxon>Actinosynnema</taxon>
    </lineage>
</organism>
<dbReference type="HOGENOM" id="CLU_3057665_0_0_11"/>
<dbReference type="RefSeq" id="WP_015803394.1">
    <property type="nucleotide sequence ID" value="NC_013093.1"/>
</dbReference>
<dbReference type="AlphaFoldDB" id="C6WMZ4"/>
<proteinExistence type="predicted"/>
<dbReference type="Proteomes" id="UP000002213">
    <property type="component" value="Chromosome"/>
</dbReference>
<evidence type="ECO:0000313" key="2">
    <source>
        <dbReference type="Proteomes" id="UP000002213"/>
    </source>
</evidence>
<dbReference type="KEGG" id="ami:Amir_4675"/>
<sequence>MIVRRGRATTSGASRAPVADWESLAHTTTESVPVPGTLLRAAVVVGDGMPVRS</sequence>
<dbReference type="EMBL" id="CP001630">
    <property type="protein sequence ID" value="ACU38507.1"/>
    <property type="molecule type" value="Genomic_DNA"/>
</dbReference>
<name>C6WMZ4_ACTMD</name>